<dbReference type="AlphaFoldDB" id="A0A9D1HJ17"/>
<proteinExistence type="predicted"/>
<gene>
    <name evidence="2" type="ORF">IAB00_02965</name>
</gene>
<dbReference type="InterPro" id="IPR025504">
    <property type="entry name" value="GLUCM_C"/>
</dbReference>
<evidence type="ECO:0000313" key="3">
    <source>
        <dbReference type="Proteomes" id="UP000824124"/>
    </source>
</evidence>
<dbReference type="Gene3D" id="3.90.1640.20">
    <property type="entry name" value="TON_0340"/>
    <property type="match status" value="1"/>
</dbReference>
<dbReference type="EMBL" id="DVMH01000018">
    <property type="protein sequence ID" value="HIU10194.1"/>
    <property type="molecule type" value="Genomic_DNA"/>
</dbReference>
<reference evidence="2" key="2">
    <citation type="journal article" date="2021" name="PeerJ">
        <title>Extensive microbial diversity within the chicken gut microbiome revealed by metagenomics and culture.</title>
        <authorList>
            <person name="Gilroy R."/>
            <person name="Ravi A."/>
            <person name="Getino M."/>
            <person name="Pursley I."/>
            <person name="Horton D.L."/>
            <person name="Alikhan N.F."/>
            <person name="Baker D."/>
            <person name="Gharbi K."/>
            <person name="Hall N."/>
            <person name="Watson M."/>
            <person name="Adriaenssens E.M."/>
            <person name="Foster-Nyarko E."/>
            <person name="Jarju S."/>
            <person name="Secka A."/>
            <person name="Antonio M."/>
            <person name="Oren A."/>
            <person name="Chaudhuri R.R."/>
            <person name="La Ragione R."/>
            <person name="Hildebrand F."/>
            <person name="Pallen M.J."/>
        </authorList>
    </citation>
    <scope>NUCLEOTIDE SEQUENCE</scope>
    <source>
        <strain evidence="2">2830</strain>
    </source>
</reference>
<dbReference type="PANTHER" id="PTHR32022">
    <property type="entry name" value="D-GLUTAMATE CYCLASE, MITOCHONDRIAL"/>
    <property type="match status" value="1"/>
</dbReference>
<evidence type="ECO:0000313" key="2">
    <source>
        <dbReference type="EMBL" id="HIU10194.1"/>
    </source>
</evidence>
<name>A0A9D1HJ17_9FIRM</name>
<accession>A0A9D1HJ17</accession>
<sequence length="282" mass="31008">MTEQMKKTETIEDVILRHSQRGMQVLRQFLPDDYCKQAAAKLLALPRGEILLTTGFYVAGYAETDGPVGTYVLARALQKLGFAPCIVTDEFCRDFFEPTGIPVEYAAFDAAKPDFIHLLDTHNPQAVISIERCGVNIEGKYANMRGVSIDEFTAPLDELVKLAKERGIATFGVGDGGNEIGMGNLAKEITERLELAPCTVEVENLIIASVSNWGAYGLAAWLSKLHGEDLLADFDECRDFIARTVKVGSVDGVTHEFTCSVDGFDMVIEQEIIDALHEKLRA</sequence>
<reference evidence="2" key="1">
    <citation type="submission" date="2020-10" db="EMBL/GenBank/DDBJ databases">
        <authorList>
            <person name="Gilroy R."/>
        </authorList>
    </citation>
    <scope>NUCLEOTIDE SEQUENCE</scope>
    <source>
        <strain evidence="2">2830</strain>
    </source>
</reference>
<dbReference type="PANTHER" id="PTHR32022:SF10">
    <property type="entry name" value="D-GLUTAMATE CYCLASE, MITOCHONDRIAL"/>
    <property type="match status" value="1"/>
</dbReference>
<dbReference type="Pfam" id="PF14336">
    <property type="entry name" value="GLUCM-like_C"/>
    <property type="match status" value="1"/>
</dbReference>
<comment type="caution">
    <text evidence="2">The sequence shown here is derived from an EMBL/GenBank/DDBJ whole genome shotgun (WGS) entry which is preliminary data.</text>
</comment>
<organism evidence="2 3">
    <name type="scientific">Candidatus Avidehalobacter gallistercoris</name>
    <dbReference type="NCBI Taxonomy" id="2840694"/>
    <lineage>
        <taxon>Bacteria</taxon>
        <taxon>Bacillati</taxon>
        <taxon>Bacillota</taxon>
        <taxon>Clostridia</taxon>
        <taxon>Eubacteriales</taxon>
        <taxon>Peptococcaceae</taxon>
        <taxon>Peptococcaceae incertae sedis</taxon>
        <taxon>Candidatus Avidehalobacter</taxon>
    </lineage>
</organism>
<feature type="domain" description="D-glutamate cyclase-like C-terminal" evidence="1">
    <location>
        <begin position="12"/>
        <end position="276"/>
    </location>
</feature>
<evidence type="ECO:0000259" key="1">
    <source>
        <dbReference type="Pfam" id="PF14336"/>
    </source>
</evidence>
<protein>
    <submittedName>
        <fullName evidence="2">DUF4392 domain-containing protein</fullName>
    </submittedName>
</protein>
<dbReference type="Proteomes" id="UP000824124">
    <property type="component" value="Unassembled WGS sequence"/>
</dbReference>